<organism evidence="4 5">
    <name type="scientific">Demequina zhanjiangensis</name>
    <dbReference type="NCBI Taxonomy" id="3051659"/>
    <lineage>
        <taxon>Bacteria</taxon>
        <taxon>Bacillati</taxon>
        <taxon>Actinomycetota</taxon>
        <taxon>Actinomycetes</taxon>
        <taxon>Micrococcales</taxon>
        <taxon>Demequinaceae</taxon>
        <taxon>Demequina</taxon>
    </lineage>
</organism>
<keyword evidence="4" id="KW-0378">Hydrolase</keyword>
<dbReference type="InterPro" id="IPR036691">
    <property type="entry name" value="Endo/exonu/phosph_ase_sf"/>
</dbReference>
<feature type="domain" description="Endonuclease/exonuclease/phosphatase" evidence="3">
    <location>
        <begin position="125"/>
        <end position="321"/>
    </location>
</feature>
<dbReference type="EMBL" id="JAUHPV010000001">
    <property type="protein sequence ID" value="MDN4471454.1"/>
    <property type="molecule type" value="Genomic_DNA"/>
</dbReference>
<dbReference type="Gene3D" id="3.60.10.10">
    <property type="entry name" value="Endonuclease/exonuclease/phosphatase"/>
    <property type="match status" value="1"/>
</dbReference>
<evidence type="ECO:0000313" key="5">
    <source>
        <dbReference type="Proteomes" id="UP001172738"/>
    </source>
</evidence>
<proteinExistence type="predicted"/>
<keyword evidence="4" id="KW-0540">Nuclease</keyword>
<feature type="transmembrane region" description="Helical" evidence="2">
    <location>
        <begin position="23"/>
        <end position="41"/>
    </location>
</feature>
<accession>A0ABT8FYC9</accession>
<reference evidence="4" key="1">
    <citation type="submission" date="2023-06" db="EMBL/GenBank/DDBJ databases">
        <title>SYSU T00b26.</title>
        <authorList>
            <person name="Gao L."/>
            <person name="Fang B.-Z."/>
            <person name="Li W.-J."/>
        </authorList>
    </citation>
    <scope>NUCLEOTIDE SEQUENCE</scope>
    <source>
        <strain evidence="4">SYSU T00b26</strain>
    </source>
</reference>
<evidence type="ECO:0000313" key="4">
    <source>
        <dbReference type="EMBL" id="MDN4471454.1"/>
    </source>
</evidence>
<keyword evidence="2" id="KW-0472">Membrane</keyword>
<feature type="region of interest" description="Disordered" evidence="1">
    <location>
        <begin position="1"/>
        <end position="20"/>
    </location>
</feature>
<gene>
    <name evidence="4" type="ORF">QQX04_00440</name>
</gene>
<keyword evidence="2" id="KW-1133">Transmembrane helix</keyword>
<feature type="compositionally biased region" description="Basic and acidic residues" evidence="1">
    <location>
        <begin position="7"/>
        <end position="20"/>
    </location>
</feature>
<keyword evidence="2" id="KW-0812">Transmembrane</keyword>
<feature type="transmembrane region" description="Helical" evidence="2">
    <location>
        <begin position="84"/>
        <end position="104"/>
    </location>
</feature>
<comment type="caution">
    <text evidence="4">The sequence shown here is derived from an EMBL/GenBank/DDBJ whole genome shotgun (WGS) entry which is preliminary data.</text>
</comment>
<dbReference type="Pfam" id="PF03372">
    <property type="entry name" value="Exo_endo_phos"/>
    <property type="match status" value="1"/>
</dbReference>
<sequence>MDQGEQPSERADAKTERPRTERAPDLVLAVAALALMVPWLARLTGYEPGPLTYLVALTPWFTLAWLVLALVAGLTRRWTMLGTVALPTVVSIGWASTMFIGASVDPAEHETVTVATVNATFGRVDADAVVALVEEYDVDVLAVQELTPDVFEALEAAGLSARLPEVNAWPADGFDGTGLWTRLPVAEPMRVDGFVSKAVHSTVTIGGDDITILAAHPAAPGVQTHRDWDADLALLETVASSIEGPAMIVGDLNATRDHPGFRRLEDAGFRDAADDAGAGFVPTFPEGRLPFPVVAIDHVMARDVDWAAASVETVSLSGADHRALVVTYAID</sequence>
<evidence type="ECO:0000256" key="2">
    <source>
        <dbReference type="SAM" id="Phobius"/>
    </source>
</evidence>
<evidence type="ECO:0000259" key="3">
    <source>
        <dbReference type="Pfam" id="PF03372"/>
    </source>
</evidence>
<dbReference type="RefSeq" id="WP_301125101.1">
    <property type="nucleotide sequence ID" value="NZ_JAUHPV010000001.1"/>
</dbReference>
<keyword evidence="5" id="KW-1185">Reference proteome</keyword>
<name>A0ABT8FYC9_9MICO</name>
<feature type="transmembrane region" description="Helical" evidence="2">
    <location>
        <begin position="53"/>
        <end position="72"/>
    </location>
</feature>
<dbReference type="GO" id="GO:0004519">
    <property type="term" value="F:endonuclease activity"/>
    <property type="evidence" value="ECO:0007669"/>
    <property type="project" value="UniProtKB-KW"/>
</dbReference>
<dbReference type="SUPFAM" id="SSF56219">
    <property type="entry name" value="DNase I-like"/>
    <property type="match status" value="1"/>
</dbReference>
<protein>
    <submittedName>
        <fullName evidence="4">Endonuclease/exonuclease/phosphatase family protein</fullName>
    </submittedName>
</protein>
<evidence type="ECO:0000256" key="1">
    <source>
        <dbReference type="SAM" id="MobiDB-lite"/>
    </source>
</evidence>
<keyword evidence="4" id="KW-0255">Endonuclease</keyword>
<dbReference type="InterPro" id="IPR005135">
    <property type="entry name" value="Endo/exonuclease/phosphatase"/>
</dbReference>
<dbReference type="Proteomes" id="UP001172738">
    <property type="component" value="Unassembled WGS sequence"/>
</dbReference>